<organism evidence="7 8">
    <name type="scientific">Aquarana catesbeiana</name>
    <name type="common">American bullfrog</name>
    <name type="synonym">Rana catesbeiana</name>
    <dbReference type="NCBI Taxonomy" id="8400"/>
    <lineage>
        <taxon>Eukaryota</taxon>
        <taxon>Metazoa</taxon>
        <taxon>Chordata</taxon>
        <taxon>Craniata</taxon>
        <taxon>Vertebrata</taxon>
        <taxon>Euteleostomi</taxon>
        <taxon>Amphibia</taxon>
        <taxon>Batrachia</taxon>
        <taxon>Anura</taxon>
        <taxon>Neobatrachia</taxon>
        <taxon>Ranoidea</taxon>
        <taxon>Ranidae</taxon>
        <taxon>Aquarana</taxon>
    </lineage>
</organism>
<dbReference type="SUPFAM" id="SSF53098">
    <property type="entry name" value="Ribonuclease H-like"/>
    <property type="match status" value="1"/>
</dbReference>
<feature type="domain" description="Reverse transcriptase" evidence="5">
    <location>
        <begin position="38"/>
        <end position="217"/>
    </location>
</feature>
<dbReference type="PANTHER" id="PTHR37984">
    <property type="entry name" value="PROTEIN CBG26694"/>
    <property type="match status" value="1"/>
</dbReference>
<dbReference type="PANTHER" id="PTHR37984:SF15">
    <property type="entry name" value="INTEGRASE CATALYTIC DOMAIN-CONTAINING PROTEIN"/>
    <property type="match status" value="1"/>
</dbReference>
<dbReference type="InterPro" id="IPR041577">
    <property type="entry name" value="RT_RNaseH_2"/>
</dbReference>
<comment type="similarity">
    <text evidence="1">Belongs to the beta type-B retroviral polymerase family. HERV class-II K(HML-2) pol subfamily.</text>
</comment>
<dbReference type="EMBL" id="KV931689">
    <property type="protein sequence ID" value="PIO32204.1"/>
    <property type="molecule type" value="Genomic_DNA"/>
</dbReference>
<protein>
    <recommendedName>
        <fullName evidence="3">Gypsy retrotransposon integrase-like protein 1</fullName>
        <ecNumber evidence="2">3.1.26.4</ecNumber>
    </recommendedName>
</protein>
<dbReference type="FunFam" id="1.10.340.70:FF:000001">
    <property type="entry name" value="Retrovirus-related Pol polyprotein from transposon gypsy-like Protein"/>
    <property type="match status" value="1"/>
</dbReference>
<dbReference type="EC" id="3.1.26.4" evidence="2"/>
<accession>A0A2G9RYB2</accession>
<evidence type="ECO:0000256" key="2">
    <source>
        <dbReference type="ARBA" id="ARBA00012180"/>
    </source>
</evidence>
<dbReference type="FunFam" id="3.10.10.10:FF:000004">
    <property type="entry name" value="Uncharacterized protein"/>
    <property type="match status" value="1"/>
</dbReference>
<evidence type="ECO:0000259" key="6">
    <source>
        <dbReference type="PROSITE" id="PS50994"/>
    </source>
</evidence>
<dbReference type="InterPro" id="IPR050951">
    <property type="entry name" value="Retrovirus_Pol_polyprotein"/>
</dbReference>
<dbReference type="Pfam" id="PF17919">
    <property type="entry name" value="RT_RNaseH_2"/>
    <property type="match status" value="1"/>
</dbReference>
<evidence type="ECO:0000259" key="5">
    <source>
        <dbReference type="PROSITE" id="PS50878"/>
    </source>
</evidence>
<dbReference type="Proteomes" id="UP000228934">
    <property type="component" value="Unassembled WGS sequence"/>
</dbReference>
<reference evidence="8" key="1">
    <citation type="journal article" date="2017" name="Nat. Commun.">
        <title>The North American bullfrog draft genome provides insight into hormonal regulation of long noncoding RNA.</title>
        <authorList>
            <person name="Hammond S.A."/>
            <person name="Warren R.L."/>
            <person name="Vandervalk B.P."/>
            <person name="Kucuk E."/>
            <person name="Khan H."/>
            <person name="Gibb E.A."/>
            <person name="Pandoh P."/>
            <person name="Kirk H."/>
            <person name="Zhao Y."/>
            <person name="Jones M."/>
            <person name="Mungall A.J."/>
            <person name="Coope R."/>
            <person name="Pleasance S."/>
            <person name="Moore R.A."/>
            <person name="Holt R.A."/>
            <person name="Round J.M."/>
            <person name="Ohora S."/>
            <person name="Walle B.V."/>
            <person name="Veldhoen N."/>
            <person name="Helbing C.C."/>
            <person name="Birol I."/>
        </authorList>
    </citation>
    <scope>NUCLEOTIDE SEQUENCE [LARGE SCALE GENOMIC DNA]</scope>
</reference>
<name>A0A2G9RYB2_AQUCT</name>
<dbReference type="Gene3D" id="3.30.420.10">
    <property type="entry name" value="Ribonuclease H-like superfamily/Ribonuclease H"/>
    <property type="match status" value="1"/>
</dbReference>
<dbReference type="Pfam" id="PF17921">
    <property type="entry name" value="Integrase_H2C2"/>
    <property type="match status" value="1"/>
</dbReference>
<gene>
    <name evidence="7" type="ORF">AB205_0160660</name>
</gene>
<dbReference type="GO" id="GO:0015074">
    <property type="term" value="P:DNA integration"/>
    <property type="evidence" value="ECO:0007669"/>
    <property type="project" value="InterPro"/>
</dbReference>
<feature type="compositionally biased region" description="Basic and acidic residues" evidence="4">
    <location>
        <begin position="275"/>
        <end position="291"/>
    </location>
</feature>
<dbReference type="Pfam" id="PF00665">
    <property type="entry name" value="rve"/>
    <property type="match status" value="1"/>
</dbReference>
<dbReference type="FunFam" id="3.30.70.270:FF:000026">
    <property type="entry name" value="Transposon Ty3-G Gag-Pol polyprotein"/>
    <property type="match status" value="1"/>
</dbReference>
<feature type="region of interest" description="Disordered" evidence="4">
    <location>
        <begin position="275"/>
        <end position="297"/>
    </location>
</feature>
<dbReference type="GO" id="GO:0003676">
    <property type="term" value="F:nucleic acid binding"/>
    <property type="evidence" value="ECO:0007669"/>
    <property type="project" value="InterPro"/>
</dbReference>
<dbReference type="CDD" id="cd09274">
    <property type="entry name" value="RNase_HI_RT_Ty3"/>
    <property type="match status" value="1"/>
</dbReference>
<dbReference type="Pfam" id="PF00078">
    <property type="entry name" value="RVT_1"/>
    <property type="match status" value="1"/>
</dbReference>
<dbReference type="OrthoDB" id="9905357at2759"/>
<dbReference type="InterPro" id="IPR036397">
    <property type="entry name" value="RNaseH_sf"/>
</dbReference>
<dbReference type="PROSITE" id="PS50994">
    <property type="entry name" value="INTEGRASE"/>
    <property type="match status" value="1"/>
</dbReference>
<dbReference type="CDD" id="cd01647">
    <property type="entry name" value="RT_LTR"/>
    <property type="match status" value="1"/>
</dbReference>
<feature type="domain" description="Integrase catalytic" evidence="6">
    <location>
        <begin position="657"/>
        <end position="769"/>
    </location>
</feature>
<evidence type="ECO:0000313" key="8">
    <source>
        <dbReference type="Proteomes" id="UP000228934"/>
    </source>
</evidence>
<evidence type="ECO:0000256" key="3">
    <source>
        <dbReference type="ARBA" id="ARBA00039658"/>
    </source>
</evidence>
<evidence type="ECO:0000313" key="7">
    <source>
        <dbReference type="EMBL" id="PIO32203.1"/>
    </source>
</evidence>
<dbReference type="EMBL" id="KV931689">
    <property type="protein sequence ID" value="PIO32203.1"/>
    <property type="molecule type" value="Genomic_DNA"/>
</dbReference>
<proteinExistence type="inferred from homology"/>
<dbReference type="GO" id="GO:0004523">
    <property type="term" value="F:RNA-DNA hybrid ribonuclease activity"/>
    <property type="evidence" value="ECO:0007669"/>
    <property type="project" value="UniProtKB-EC"/>
</dbReference>
<dbReference type="InterPro" id="IPR012337">
    <property type="entry name" value="RNaseH-like_sf"/>
</dbReference>
<dbReference type="Gene3D" id="1.10.340.70">
    <property type="match status" value="1"/>
</dbReference>
<dbReference type="InterPro" id="IPR001584">
    <property type="entry name" value="Integrase_cat-core"/>
</dbReference>
<dbReference type="AlphaFoldDB" id="A0A2G9RYB2"/>
<dbReference type="Gene3D" id="3.10.10.10">
    <property type="entry name" value="HIV Type 1 Reverse Transcriptase, subunit A, domain 1"/>
    <property type="match status" value="1"/>
</dbReference>
<keyword evidence="8" id="KW-1185">Reference proteome</keyword>
<dbReference type="InterPro" id="IPR000477">
    <property type="entry name" value="RT_dom"/>
</dbReference>
<dbReference type="InterPro" id="IPR041588">
    <property type="entry name" value="Integrase_H2C2"/>
</dbReference>
<evidence type="ECO:0000256" key="1">
    <source>
        <dbReference type="ARBA" id="ARBA00010879"/>
    </source>
</evidence>
<feature type="region of interest" description="Disordered" evidence="4">
    <location>
        <begin position="443"/>
        <end position="463"/>
    </location>
</feature>
<sequence length="790" mass="90337">MSAEHKIRLEEDKPFRERVKRIPLGDLEDLREQLAELKRTGIIKESRSPYASPIVVVKKKNGSLRLCIDYRTLNRLTIPDQYTTCCIEDALQSLSGVKWFSVLDLKSGYYQIPMGPEDKEKTAFITPVGFYEFNRMPQGLSGAPATFQQLMEKTVGDMNLIEVLVYLDDIIVFGRTVEEHEERLEKVLKRLHEEGLKLSMEKCQFYQSSVNYLVHIVSEEGIATDPEKLEAVTSWPRPMNVTELRSFLGFCSYYRRFVEGFAKIAHPLTELLKNQEETDVDSEKPGKQKEGPRKKKESILNQWTQECEETFSQLKKSFTTAPVLAYADPTKPYELHVDASRDGLGGVLYQDHNGHLRPVAYVSRSLSPAEKNYPTHKLEFLALKWVVVDKLRDYLYGAEFVVKTDNNPLTYLFTTAKLDATGHRWLAALSTFSFSLKYRPGTGNRDADALSRRPHSPLSSQEDWTQLAPEGVRALCEGAVKQEKGGARAEEIGVTTAGVPKYYCNVSQIAAEGLSKLSRKDLRRDQQEDPLCSLVLEALEGKHPDLLLKSARKEALLLHKEWDRLQSLQGVVYRRGPSEDPEEKWQLLLPEKHRETVLIALHDCHGHLGSERTLQLIRDRFYWPYMRKEVESYCHSCHRCIQRKTLPQRAAPKGHLSSQGPMDLVCIDFLCLESDLSGQGNILAVTDHFTRYAQAFSTKDQKAVTVAKTLVEKFFVHYGLPQRIHSDQGRDFESTLIRNCWIYWGFKNTELRPIIRKETLSRKGLIELFLICWGHYPPSKSPTGVSILPL</sequence>
<dbReference type="InterPro" id="IPR043128">
    <property type="entry name" value="Rev_trsase/Diguanyl_cyclase"/>
</dbReference>
<reference evidence="7" key="2">
    <citation type="submission" date="2017-08" db="EMBL/GenBank/DDBJ databases">
        <title>Assembly of the North American Bullfrog Genome.</title>
        <authorList>
            <person name="Warren R.L."/>
            <person name="Vandervalk B.P."/>
            <person name="Kucuk E."/>
            <person name="Birol I."/>
            <person name="Helbing C."/>
            <person name="Pandoh P."/>
            <person name="Behsaz B."/>
            <person name="Mohamadi H."/>
            <person name="Chu J."/>
            <person name="Jackman S."/>
            <person name="Hammond S.A."/>
            <person name="Veldhoen N."/>
            <person name="Kirk H."/>
            <person name="Zhao Y."/>
            <person name="Coope R."/>
            <person name="Pleasance S."/>
            <person name="Moore R."/>
            <person name="Holt R."/>
        </authorList>
    </citation>
    <scope>NUCLEOTIDE SEQUENCE</scope>
    <source>
        <strain evidence="7">Bruno</strain>
        <tissue evidence="7">Liver</tissue>
    </source>
</reference>
<evidence type="ECO:0000256" key="4">
    <source>
        <dbReference type="SAM" id="MobiDB-lite"/>
    </source>
</evidence>
<dbReference type="PROSITE" id="PS50878">
    <property type="entry name" value="RT_POL"/>
    <property type="match status" value="1"/>
</dbReference>
<dbReference type="SUPFAM" id="SSF56672">
    <property type="entry name" value="DNA/RNA polymerases"/>
    <property type="match status" value="1"/>
</dbReference>
<dbReference type="InterPro" id="IPR043502">
    <property type="entry name" value="DNA/RNA_pol_sf"/>
</dbReference>
<dbReference type="Gene3D" id="3.30.70.270">
    <property type="match status" value="2"/>
</dbReference>